<dbReference type="Gene3D" id="3.30.70.100">
    <property type="match status" value="1"/>
</dbReference>
<reference evidence="2 3" key="2">
    <citation type="submission" date="2014-09" db="EMBL/GenBank/DDBJ databases">
        <authorList>
            <consortium name="NBRP consortium"/>
            <person name="Sawabe T."/>
            <person name="Meirelles P."/>
            <person name="Nakanishi M."/>
            <person name="Sayaka M."/>
            <person name="Hattori M."/>
            <person name="Ohkuma M."/>
        </authorList>
    </citation>
    <scope>NUCLEOTIDE SEQUENCE [LARGE SCALE GENOMIC DNA]</scope>
    <source>
        <strain evidence="2 3">JCM 19240</strain>
    </source>
</reference>
<accession>A0A090TDA9</accession>
<protein>
    <submittedName>
        <fullName evidence="2">Copper-translocating P-type ATPase</fullName>
        <ecNumber evidence="2">3.6.3.3</ecNumber>
        <ecNumber evidence="2">3.6.3.4</ecNumber>
    </submittedName>
</protein>
<evidence type="ECO:0000313" key="3">
    <source>
        <dbReference type="Proteomes" id="UP000029224"/>
    </source>
</evidence>
<sequence length="219" mass="22819">MCNKHKACGTQKINAIRPVSDACDAPKITQVSTIAAASAEGCQSGDSCCGAEPEEPAASSGQPLPSTESTGLLKSWKVAGMDCPACARKVETATSRVQGVTSSKVMFATEKLVVRVNDAALFSQVEAAVADAGFTLNALDGSTVNSNGDAELTGWKKTFKDNAHILAISTGMVIAAAFKGAYPVLSEWLFTLTCILGLMQSVPKPSSWLNLVHLLPSKL</sequence>
<dbReference type="EMBL" id="BBMT01000016">
    <property type="protein sequence ID" value="GAL37308.1"/>
    <property type="molecule type" value="Genomic_DNA"/>
</dbReference>
<dbReference type="GO" id="GO:0016787">
    <property type="term" value="F:hydrolase activity"/>
    <property type="evidence" value="ECO:0007669"/>
    <property type="project" value="UniProtKB-KW"/>
</dbReference>
<dbReference type="InterPro" id="IPR036163">
    <property type="entry name" value="HMA_dom_sf"/>
</dbReference>
<keyword evidence="2" id="KW-0378">Hydrolase</keyword>
<dbReference type="PROSITE" id="PS50846">
    <property type="entry name" value="HMA_2"/>
    <property type="match status" value="1"/>
</dbReference>
<name>A0A090TDA9_9VIBR</name>
<gene>
    <name evidence="2" type="ORF">JCM19240_3170</name>
</gene>
<dbReference type="InterPro" id="IPR006121">
    <property type="entry name" value="HMA_dom"/>
</dbReference>
<dbReference type="Proteomes" id="UP000029224">
    <property type="component" value="Unassembled WGS sequence"/>
</dbReference>
<evidence type="ECO:0000259" key="1">
    <source>
        <dbReference type="PROSITE" id="PS50846"/>
    </source>
</evidence>
<dbReference type="AlphaFoldDB" id="A0A090TDA9"/>
<reference evidence="2 3" key="1">
    <citation type="submission" date="2014-09" db="EMBL/GenBank/DDBJ databases">
        <title>Vibrio maritimus JCM 19240. (C210) whole genome shotgun sequence.</title>
        <authorList>
            <person name="Sawabe T."/>
            <person name="Meirelles P."/>
            <person name="Nakanishi M."/>
            <person name="Sayaka M."/>
            <person name="Hattori M."/>
            <person name="Ohkuma M."/>
        </authorList>
    </citation>
    <scope>NUCLEOTIDE SEQUENCE [LARGE SCALE GENOMIC DNA]</scope>
    <source>
        <strain evidence="2 3">JCM 19240</strain>
    </source>
</reference>
<comment type="caution">
    <text evidence="2">The sequence shown here is derived from an EMBL/GenBank/DDBJ whole genome shotgun (WGS) entry which is preliminary data.</text>
</comment>
<proteinExistence type="predicted"/>
<dbReference type="SUPFAM" id="SSF55008">
    <property type="entry name" value="HMA, heavy metal-associated domain"/>
    <property type="match status" value="1"/>
</dbReference>
<dbReference type="EC" id="3.6.3.4" evidence="2"/>
<keyword evidence="3" id="KW-1185">Reference proteome</keyword>
<dbReference type="CDD" id="cd00371">
    <property type="entry name" value="HMA"/>
    <property type="match status" value="1"/>
</dbReference>
<organism evidence="2 3">
    <name type="scientific">Vibrio maritimus</name>
    <dbReference type="NCBI Taxonomy" id="990268"/>
    <lineage>
        <taxon>Bacteria</taxon>
        <taxon>Pseudomonadati</taxon>
        <taxon>Pseudomonadota</taxon>
        <taxon>Gammaproteobacteria</taxon>
        <taxon>Vibrionales</taxon>
        <taxon>Vibrionaceae</taxon>
        <taxon>Vibrio</taxon>
    </lineage>
</organism>
<dbReference type="GO" id="GO:0046872">
    <property type="term" value="F:metal ion binding"/>
    <property type="evidence" value="ECO:0007669"/>
    <property type="project" value="InterPro"/>
</dbReference>
<dbReference type="EC" id="3.6.3.3" evidence="2"/>
<evidence type="ECO:0000313" key="2">
    <source>
        <dbReference type="EMBL" id="GAL37308.1"/>
    </source>
</evidence>
<dbReference type="Pfam" id="PF00403">
    <property type="entry name" value="HMA"/>
    <property type="match status" value="1"/>
</dbReference>
<feature type="domain" description="HMA" evidence="1">
    <location>
        <begin position="72"/>
        <end position="137"/>
    </location>
</feature>